<evidence type="ECO:0000256" key="4">
    <source>
        <dbReference type="ARBA" id="ARBA00022840"/>
    </source>
</evidence>
<keyword evidence="1" id="KW-0808">Transferase</keyword>
<evidence type="ECO:0000256" key="5">
    <source>
        <dbReference type="ARBA" id="ARBA00038121"/>
    </source>
</evidence>
<evidence type="ECO:0000256" key="3">
    <source>
        <dbReference type="ARBA" id="ARBA00022777"/>
    </source>
</evidence>
<dbReference type="EMBL" id="JAZBJO010000023">
    <property type="protein sequence ID" value="MEE4596099.1"/>
    <property type="molecule type" value="Genomic_DNA"/>
</dbReference>
<dbReference type="Proteomes" id="UP001354709">
    <property type="component" value="Unassembled WGS sequence"/>
</dbReference>
<dbReference type="InterPro" id="IPR006204">
    <property type="entry name" value="GHMP_kinase_N_dom"/>
</dbReference>
<evidence type="ECO:0000256" key="1">
    <source>
        <dbReference type="ARBA" id="ARBA00022679"/>
    </source>
</evidence>
<evidence type="ECO:0000259" key="8">
    <source>
        <dbReference type="Pfam" id="PF08544"/>
    </source>
</evidence>
<reference evidence="9 10" key="1">
    <citation type="submission" date="2023-11" db="EMBL/GenBank/DDBJ databases">
        <title>30 novel species of actinomycetes from the DSMZ collection.</title>
        <authorList>
            <person name="Nouioui I."/>
        </authorList>
    </citation>
    <scope>NUCLEOTIDE SEQUENCE [LARGE SCALE GENOMIC DNA]</scope>
    <source>
        <strain evidence="9 10">DSM 41524</strain>
    </source>
</reference>
<keyword evidence="4" id="KW-0067">ATP-binding</keyword>
<sequence>MRADNPFAQEALRLYGKGAKIDLSSRGDAPAGCGLGTSAAFCVALLAGLNPLWSRLQLAESASALERTGLNRPVGSQDHYLSALAGFRLLRFPPGGAVETEQVDVRAGIVEQLNEELLLFYTGVTRDAAHVLRHQDSKVLSGNHAIERRLHAIKELTVAALDILAGRSLVPLGEILGRHWELKKGLSSGISLPEVDVAYRDALSAGCTGGKLLGAGGGGFLLLHVPARTRSDVRRVMERHGFQEKAFSFSHEGPRVTWLGRGSPVHGSRPGAHLSDCDGAHD</sequence>
<name>A0ABU7Q406_9ACTN</name>
<dbReference type="PANTHER" id="PTHR32463:SF0">
    <property type="entry name" value="L-FUCOSE KINASE"/>
    <property type="match status" value="1"/>
</dbReference>
<dbReference type="Gene3D" id="3.30.230.120">
    <property type="match status" value="1"/>
</dbReference>
<keyword evidence="3" id="KW-0418">Kinase</keyword>
<accession>A0ABU7Q406</accession>
<keyword evidence="2" id="KW-0547">Nucleotide-binding</keyword>
<dbReference type="InterPro" id="IPR001174">
    <property type="entry name" value="HddA/FKP"/>
</dbReference>
<protein>
    <recommendedName>
        <fullName evidence="11">GHMP kinase C-terminal domain-containing protein</fullName>
    </recommendedName>
</protein>
<feature type="domain" description="GHMP kinase C-terminal" evidence="8">
    <location>
        <begin position="167"/>
        <end position="238"/>
    </location>
</feature>
<dbReference type="SUPFAM" id="SSF55060">
    <property type="entry name" value="GHMP Kinase, C-terminal domain"/>
    <property type="match status" value="1"/>
</dbReference>
<keyword evidence="10" id="KW-1185">Reference proteome</keyword>
<dbReference type="InterPro" id="IPR020568">
    <property type="entry name" value="Ribosomal_Su5_D2-typ_SF"/>
</dbReference>
<evidence type="ECO:0000256" key="2">
    <source>
        <dbReference type="ARBA" id="ARBA00022741"/>
    </source>
</evidence>
<dbReference type="Pfam" id="PF08544">
    <property type="entry name" value="GHMP_kinases_C"/>
    <property type="match status" value="1"/>
</dbReference>
<gene>
    <name evidence="9" type="ORF">V2J94_30110</name>
</gene>
<dbReference type="InterPro" id="IPR052203">
    <property type="entry name" value="GHMP_Kinase-Related"/>
</dbReference>
<comment type="similarity">
    <text evidence="5">Belongs to the GHMP kinase family.</text>
</comment>
<feature type="domain" description="GHMP kinase N-terminal" evidence="7">
    <location>
        <begin position="13"/>
        <end position="85"/>
    </location>
</feature>
<evidence type="ECO:0000313" key="9">
    <source>
        <dbReference type="EMBL" id="MEE4596099.1"/>
    </source>
</evidence>
<evidence type="ECO:0000313" key="10">
    <source>
        <dbReference type="Proteomes" id="UP001354709"/>
    </source>
</evidence>
<dbReference type="InterPro" id="IPR013750">
    <property type="entry name" value="GHMP_kinase_C_dom"/>
</dbReference>
<dbReference type="SUPFAM" id="SSF54211">
    <property type="entry name" value="Ribosomal protein S5 domain 2-like"/>
    <property type="match status" value="1"/>
</dbReference>
<evidence type="ECO:0000259" key="7">
    <source>
        <dbReference type="Pfam" id="PF00288"/>
    </source>
</evidence>
<feature type="region of interest" description="Disordered" evidence="6">
    <location>
        <begin position="260"/>
        <end position="282"/>
    </location>
</feature>
<comment type="caution">
    <text evidence="9">The sequence shown here is derived from an EMBL/GenBank/DDBJ whole genome shotgun (WGS) entry which is preliminary data.</text>
</comment>
<evidence type="ECO:0008006" key="11">
    <source>
        <dbReference type="Google" id="ProtNLM"/>
    </source>
</evidence>
<dbReference type="PANTHER" id="PTHR32463">
    <property type="entry name" value="L-FUCOSE KINASE"/>
    <property type="match status" value="1"/>
</dbReference>
<dbReference type="PRINTS" id="PR00960">
    <property type="entry name" value="LMBPPROTEIN"/>
</dbReference>
<dbReference type="InterPro" id="IPR036554">
    <property type="entry name" value="GHMP_kinase_C_sf"/>
</dbReference>
<proteinExistence type="inferred from homology"/>
<dbReference type="Pfam" id="PF00288">
    <property type="entry name" value="GHMP_kinases_N"/>
    <property type="match status" value="1"/>
</dbReference>
<dbReference type="RefSeq" id="WP_330812605.1">
    <property type="nucleotide sequence ID" value="NZ_JAZBJO010000023.1"/>
</dbReference>
<evidence type="ECO:0000256" key="6">
    <source>
        <dbReference type="SAM" id="MobiDB-lite"/>
    </source>
</evidence>
<organism evidence="9 10">
    <name type="scientific">Streptomyces asiaticus subsp. ignotus</name>
    <dbReference type="NCBI Taxonomy" id="3098222"/>
    <lineage>
        <taxon>Bacteria</taxon>
        <taxon>Bacillati</taxon>
        <taxon>Actinomycetota</taxon>
        <taxon>Actinomycetes</taxon>
        <taxon>Kitasatosporales</taxon>
        <taxon>Streptomycetaceae</taxon>
        <taxon>Streptomyces</taxon>
        <taxon>Streptomyces violaceusniger group</taxon>
    </lineage>
</organism>